<dbReference type="InterPro" id="IPR049337">
    <property type="entry name" value="TOR1A_C"/>
</dbReference>
<dbReference type="AlphaFoldDB" id="A0AAD8AMK9"/>
<keyword evidence="2" id="KW-0812">Transmembrane</keyword>
<evidence type="ECO:0000313" key="5">
    <source>
        <dbReference type="Proteomes" id="UP001233999"/>
    </source>
</evidence>
<keyword evidence="5" id="KW-1185">Reference proteome</keyword>
<reference evidence="4" key="2">
    <citation type="submission" date="2023-05" db="EMBL/GenBank/DDBJ databases">
        <authorList>
            <person name="Fouks B."/>
        </authorList>
    </citation>
    <scope>NUCLEOTIDE SEQUENCE</scope>
    <source>
        <strain evidence="4">Stay&amp;Tobe</strain>
        <tissue evidence="4">Testes</tissue>
    </source>
</reference>
<dbReference type="Pfam" id="PF06309">
    <property type="entry name" value="Torsin"/>
    <property type="match status" value="1"/>
</dbReference>
<keyword evidence="2" id="KW-0472">Membrane</keyword>
<comment type="caution">
    <text evidence="4">The sequence shown here is derived from an EMBL/GenBank/DDBJ whole genome shotgun (WGS) entry which is preliminary data.</text>
</comment>
<evidence type="ECO:0000259" key="3">
    <source>
        <dbReference type="Pfam" id="PF21376"/>
    </source>
</evidence>
<proteinExistence type="inferred from homology"/>
<dbReference type="Proteomes" id="UP001233999">
    <property type="component" value="Unassembled WGS sequence"/>
</dbReference>
<dbReference type="EMBL" id="JASPKZ010000013">
    <property type="protein sequence ID" value="KAJ9601500.1"/>
    <property type="molecule type" value="Genomic_DNA"/>
</dbReference>
<evidence type="ECO:0000313" key="4">
    <source>
        <dbReference type="EMBL" id="KAJ9601500.1"/>
    </source>
</evidence>
<feature type="transmembrane region" description="Helical" evidence="2">
    <location>
        <begin position="45"/>
        <end position="62"/>
    </location>
</feature>
<gene>
    <name evidence="4" type="ORF">L9F63_000339</name>
</gene>
<organism evidence="4 5">
    <name type="scientific">Diploptera punctata</name>
    <name type="common">Pacific beetle cockroach</name>
    <dbReference type="NCBI Taxonomy" id="6984"/>
    <lineage>
        <taxon>Eukaryota</taxon>
        <taxon>Metazoa</taxon>
        <taxon>Ecdysozoa</taxon>
        <taxon>Arthropoda</taxon>
        <taxon>Hexapoda</taxon>
        <taxon>Insecta</taxon>
        <taxon>Pterygota</taxon>
        <taxon>Neoptera</taxon>
        <taxon>Polyneoptera</taxon>
        <taxon>Dictyoptera</taxon>
        <taxon>Blattodea</taxon>
        <taxon>Blaberoidea</taxon>
        <taxon>Blaberidae</taxon>
        <taxon>Diplopterinae</taxon>
        <taxon>Diploptera</taxon>
    </lineage>
</organism>
<dbReference type="InterPro" id="IPR027417">
    <property type="entry name" value="P-loop_NTPase"/>
</dbReference>
<name>A0AAD8AMK9_DIPPU</name>
<dbReference type="GO" id="GO:0071218">
    <property type="term" value="P:cellular response to misfolded protein"/>
    <property type="evidence" value="ECO:0007669"/>
    <property type="project" value="TreeGrafter"/>
</dbReference>
<dbReference type="PANTHER" id="PTHR10760:SF2">
    <property type="entry name" value="LD13476P-RELATED"/>
    <property type="match status" value="1"/>
</dbReference>
<dbReference type="GO" id="GO:0016887">
    <property type="term" value="F:ATP hydrolysis activity"/>
    <property type="evidence" value="ECO:0007669"/>
    <property type="project" value="InterPro"/>
</dbReference>
<evidence type="ECO:0000256" key="1">
    <source>
        <dbReference type="ARBA" id="ARBA00006235"/>
    </source>
</evidence>
<reference evidence="4" key="1">
    <citation type="journal article" date="2023" name="IScience">
        <title>Live-bearing cockroach genome reveals convergent evolutionary mechanisms linked to viviparity in insects and beyond.</title>
        <authorList>
            <person name="Fouks B."/>
            <person name="Harrison M.C."/>
            <person name="Mikhailova A.A."/>
            <person name="Marchal E."/>
            <person name="English S."/>
            <person name="Carruthers M."/>
            <person name="Jennings E.C."/>
            <person name="Chiamaka E.L."/>
            <person name="Frigard R.A."/>
            <person name="Pippel M."/>
            <person name="Attardo G.M."/>
            <person name="Benoit J.B."/>
            <person name="Bornberg-Bauer E."/>
            <person name="Tobe S.S."/>
        </authorList>
    </citation>
    <scope>NUCLEOTIDE SEQUENCE</scope>
    <source>
        <strain evidence="4">Stay&amp;Tobe</strain>
    </source>
</reference>
<dbReference type="GO" id="GO:0005524">
    <property type="term" value="F:ATP binding"/>
    <property type="evidence" value="ECO:0007669"/>
    <property type="project" value="InterPro"/>
</dbReference>
<dbReference type="InterPro" id="IPR001270">
    <property type="entry name" value="ClpA/B"/>
</dbReference>
<dbReference type="Pfam" id="PF21376">
    <property type="entry name" value="TOR1A_C"/>
    <property type="match status" value="1"/>
</dbReference>
<dbReference type="InterPro" id="IPR010448">
    <property type="entry name" value="Torsin"/>
</dbReference>
<keyword evidence="2" id="KW-1133">Transmembrane helix</keyword>
<sequence length="375" mass="42909">MEEKKDSLALGCPNSVGVEKTRVNQERLDSKVKRVQNTNMTGQRYILHIALVIILGSNYIWAIDPFSTIVGIGSSLISLRCKIEECCDDSWIVNNFTKLHLSFYDLFGQHIAADVVTNALKAHLRTDIQPRKALTLSFHGKQGTGKTFVSELIVDSMFFMGAKSSFIHFFMARKHFPLEREADVYKMQLVEWIRGNVSLCERSVFVFDEVNKIPKGVLNAIKPFLDYHPIIDGVDYRKAIFIFLSNVGSTEISNKLLEFWQNGTQREQLKLHHFENLIKLGAFNQDGGFHENEAIESDLIDHYVPFLPLEKSHVTQCIIAEFKRRKMPIPSTSIIEEVMEDLTFGPEPYNLYSYTGCKRVSPKSAKVIQKIYDFD</sequence>
<dbReference type="FunFam" id="3.40.50.300:FF:002370">
    <property type="entry name" value="Torsin family 3, member A"/>
    <property type="match status" value="1"/>
</dbReference>
<dbReference type="GO" id="GO:0012505">
    <property type="term" value="C:endomembrane system"/>
    <property type="evidence" value="ECO:0007669"/>
    <property type="project" value="UniProtKB-ARBA"/>
</dbReference>
<feature type="domain" description="Torsin-1A C-terminal" evidence="3">
    <location>
        <begin position="309"/>
        <end position="363"/>
    </location>
</feature>
<dbReference type="PANTHER" id="PTHR10760">
    <property type="entry name" value="TORSIN"/>
    <property type="match status" value="1"/>
</dbReference>
<protein>
    <recommendedName>
        <fullName evidence="3">Torsin-1A C-terminal domain-containing protein</fullName>
    </recommendedName>
</protein>
<dbReference type="SUPFAM" id="SSF52540">
    <property type="entry name" value="P-loop containing nucleoside triphosphate hydrolases"/>
    <property type="match status" value="1"/>
</dbReference>
<accession>A0AAD8AMK9</accession>
<dbReference type="Gene3D" id="3.40.50.300">
    <property type="entry name" value="P-loop containing nucleotide triphosphate hydrolases"/>
    <property type="match status" value="1"/>
</dbReference>
<comment type="similarity">
    <text evidence="1">Belongs to the ClpA/ClpB family. Torsin subfamily.</text>
</comment>
<dbReference type="GO" id="GO:0005737">
    <property type="term" value="C:cytoplasm"/>
    <property type="evidence" value="ECO:0007669"/>
    <property type="project" value="UniProtKB-ARBA"/>
</dbReference>
<evidence type="ECO:0000256" key="2">
    <source>
        <dbReference type="SAM" id="Phobius"/>
    </source>
</evidence>
<dbReference type="PRINTS" id="PR00300">
    <property type="entry name" value="CLPPROTEASEA"/>
</dbReference>